<dbReference type="EMBL" id="JACGWW010000008">
    <property type="protein sequence ID" value="MBA8814791.1"/>
    <property type="molecule type" value="Genomic_DNA"/>
</dbReference>
<keyword evidence="5" id="KW-1185">Reference proteome</keyword>
<name>A0A7W3JKY0_9MICO</name>
<evidence type="ECO:0000313" key="3">
    <source>
        <dbReference type="EMBL" id="GEK83582.1"/>
    </source>
</evidence>
<evidence type="ECO:0000256" key="2">
    <source>
        <dbReference type="SAM" id="Phobius"/>
    </source>
</evidence>
<dbReference type="RefSeq" id="WP_146855452.1">
    <property type="nucleotide sequence ID" value="NZ_BAAAHR010000003.1"/>
</dbReference>
<protein>
    <recommendedName>
        <fullName evidence="7">DUF3558 domain-containing protein</fullName>
    </recommendedName>
</protein>
<evidence type="ECO:0000313" key="5">
    <source>
        <dbReference type="Proteomes" id="UP000321154"/>
    </source>
</evidence>
<evidence type="ECO:0000313" key="6">
    <source>
        <dbReference type="Proteomes" id="UP000522688"/>
    </source>
</evidence>
<keyword evidence="2" id="KW-1133">Transmembrane helix</keyword>
<comment type="caution">
    <text evidence="4">The sequence shown here is derived from an EMBL/GenBank/DDBJ whole genome shotgun (WGS) entry which is preliminary data.</text>
</comment>
<evidence type="ECO:0000313" key="4">
    <source>
        <dbReference type="EMBL" id="MBA8814791.1"/>
    </source>
</evidence>
<dbReference type="AlphaFoldDB" id="A0A7W3JKY0"/>
<keyword evidence="2" id="KW-0472">Membrane</keyword>
<dbReference type="EMBL" id="BJUV01000017">
    <property type="protein sequence ID" value="GEK83582.1"/>
    <property type="molecule type" value="Genomic_DNA"/>
</dbReference>
<gene>
    <name evidence="4" type="ORF">FB463_003066</name>
    <name evidence="3" type="ORF">FFA01_18910</name>
</gene>
<dbReference type="Proteomes" id="UP000321154">
    <property type="component" value="Unassembled WGS sequence"/>
</dbReference>
<proteinExistence type="predicted"/>
<evidence type="ECO:0008006" key="7">
    <source>
        <dbReference type="Google" id="ProtNLM"/>
    </source>
</evidence>
<feature type="transmembrane region" description="Helical" evidence="2">
    <location>
        <begin position="40"/>
        <end position="62"/>
    </location>
</feature>
<keyword evidence="2" id="KW-0812">Transmembrane</keyword>
<evidence type="ECO:0000256" key="1">
    <source>
        <dbReference type="SAM" id="MobiDB-lite"/>
    </source>
</evidence>
<reference evidence="3 5" key="1">
    <citation type="submission" date="2019-07" db="EMBL/GenBank/DDBJ databases">
        <title>Whole genome shotgun sequence of Frigoribacterium faeni NBRC 103066.</title>
        <authorList>
            <person name="Hosoyama A."/>
            <person name="Uohara A."/>
            <person name="Ohji S."/>
            <person name="Ichikawa N."/>
        </authorList>
    </citation>
    <scope>NUCLEOTIDE SEQUENCE [LARGE SCALE GENOMIC DNA]</scope>
    <source>
        <strain evidence="3 5">NBRC 103066</strain>
    </source>
</reference>
<reference evidence="4 6" key="2">
    <citation type="submission" date="2020-07" db="EMBL/GenBank/DDBJ databases">
        <title>Sequencing the genomes of 1000 actinobacteria strains.</title>
        <authorList>
            <person name="Klenk H.-P."/>
        </authorList>
    </citation>
    <scope>NUCLEOTIDE SEQUENCE [LARGE SCALE GENOMIC DNA]</scope>
    <source>
        <strain evidence="4 6">DSM 10309</strain>
    </source>
</reference>
<organism evidence="4 6">
    <name type="scientific">Frigoribacterium faeni</name>
    <dbReference type="NCBI Taxonomy" id="145483"/>
    <lineage>
        <taxon>Bacteria</taxon>
        <taxon>Bacillati</taxon>
        <taxon>Actinomycetota</taxon>
        <taxon>Actinomycetes</taxon>
        <taxon>Micrococcales</taxon>
        <taxon>Microbacteriaceae</taxon>
        <taxon>Frigoribacterium</taxon>
    </lineage>
</organism>
<accession>A0A7W3JKY0</accession>
<feature type="region of interest" description="Disordered" evidence="1">
    <location>
        <begin position="74"/>
        <end position="112"/>
    </location>
</feature>
<feature type="compositionally biased region" description="Low complexity" evidence="1">
    <location>
        <begin position="78"/>
        <end position="93"/>
    </location>
</feature>
<dbReference type="OrthoDB" id="5123394at2"/>
<sequence>MNTEPPTGDDLTRMLVSMKTNVLERAADVPRRRRGHRFGIAFGLVALLGVGTAGGGVAFGLIPSPFEGIAQSEPTVVESTEPAPTPSATAAPAPSAPPAAEPDYSPPLSALPMDCTTLASESSLTSLLRAPELPVLSTRLHTVEKAGSMEAGVLSCSWDSDGDAASASLAVGVSPDTATGGERIAEQRTAGASDQGVGDASTVQCVAEQMSCRGNVVVGDYWIEYSYRESPTLNAGIVALLTEQIGRMAEVARAQEPQAAWEMPEAGAKWVATGDCSTLLTTVPMSTLVESPAMADVGIDSVYEAGPDGTSVNLGSAYHCTWSTPETDAVPYERIDVGVDPGGRWAFDARSVGFAGTDTYSVRTEEPIDVAGAQDATLRCEQIEMEACGIDVLVDDSWLQIGFESGFDRDQAPLLVAVAESLIAARG</sequence>
<dbReference type="Proteomes" id="UP000522688">
    <property type="component" value="Unassembled WGS sequence"/>
</dbReference>